<keyword evidence="1" id="KW-0808">Transferase</keyword>
<dbReference type="InterPro" id="IPR011009">
    <property type="entry name" value="Kinase-like_dom_sf"/>
</dbReference>
<evidence type="ECO:0000256" key="2">
    <source>
        <dbReference type="ARBA" id="ARBA00022741"/>
    </source>
</evidence>
<sequence length="321" mass="35113">MGCCICSGFWACLDKLKAGRQSAASGADDAEDGIESFDLFFDLHALQIATSFFSDLNKLGHGGFGPVYKTDVFSYGVLVLEIVSGRKNHDGQLEREKADLLSYTWMLYQRGKVLDLVDPTLAKCNPDEAAMCIQLGLLCCQASVAERPDMNSIHLMFSSDSFTLPRPGKPGLQGRGGRWTTTSTSAFTNNTNASSGYTGATKASGGSSFIEEYSRNSMSHSSMDEGFIVLFAGIWYLQEATPVHMLREVILFTGVMNSLFSVYDIYDDLISRRINTSDAERFADECPCCTGCGWGVIWAFISFTFLCGSVYLALVILSPRV</sequence>
<dbReference type="EMBL" id="RDQH01000340">
    <property type="protein sequence ID" value="RXH77294.1"/>
    <property type="molecule type" value="Genomic_DNA"/>
</dbReference>
<keyword evidence="3" id="KW-0418">Kinase</keyword>
<reference evidence="6 7" key="1">
    <citation type="submission" date="2018-10" db="EMBL/GenBank/DDBJ databases">
        <title>A high-quality apple genome assembly.</title>
        <authorList>
            <person name="Hu J."/>
        </authorList>
    </citation>
    <scope>NUCLEOTIDE SEQUENCE [LARGE SCALE GENOMIC DNA]</scope>
    <source>
        <strain evidence="7">cv. HFTH1</strain>
        <tissue evidence="6">Young leaf</tissue>
    </source>
</reference>
<proteinExistence type="predicted"/>
<dbReference type="Gene3D" id="1.10.510.10">
    <property type="entry name" value="Transferase(Phosphotransferase) domain 1"/>
    <property type="match status" value="1"/>
</dbReference>
<evidence type="ECO:0008006" key="8">
    <source>
        <dbReference type="Google" id="ProtNLM"/>
    </source>
</evidence>
<dbReference type="InterPro" id="IPR052059">
    <property type="entry name" value="CR_Ser/Thr_kinase"/>
</dbReference>
<evidence type="ECO:0000256" key="5">
    <source>
        <dbReference type="SAM" id="Phobius"/>
    </source>
</evidence>
<gene>
    <name evidence="6" type="ORF">DVH24_023568</name>
</gene>
<evidence type="ECO:0000313" key="6">
    <source>
        <dbReference type="EMBL" id="RXH77294.1"/>
    </source>
</evidence>
<dbReference type="AlphaFoldDB" id="A0A498I529"/>
<keyword evidence="5" id="KW-1133">Transmembrane helix</keyword>
<dbReference type="GO" id="GO:0005524">
    <property type="term" value="F:ATP binding"/>
    <property type="evidence" value="ECO:0007669"/>
    <property type="project" value="UniProtKB-KW"/>
</dbReference>
<dbReference type="GO" id="GO:0016301">
    <property type="term" value="F:kinase activity"/>
    <property type="evidence" value="ECO:0007669"/>
    <property type="project" value="UniProtKB-KW"/>
</dbReference>
<dbReference type="Pfam" id="PF13398">
    <property type="entry name" value="Peptidase_M50B"/>
    <property type="match status" value="1"/>
</dbReference>
<organism evidence="6 7">
    <name type="scientific">Malus domestica</name>
    <name type="common">Apple</name>
    <name type="synonym">Pyrus malus</name>
    <dbReference type="NCBI Taxonomy" id="3750"/>
    <lineage>
        <taxon>Eukaryota</taxon>
        <taxon>Viridiplantae</taxon>
        <taxon>Streptophyta</taxon>
        <taxon>Embryophyta</taxon>
        <taxon>Tracheophyta</taxon>
        <taxon>Spermatophyta</taxon>
        <taxon>Magnoliopsida</taxon>
        <taxon>eudicotyledons</taxon>
        <taxon>Gunneridae</taxon>
        <taxon>Pentapetalae</taxon>
        <taxon>rosids</taxon>
        <taxon>fabids</taxon>
        <taxon>Rosales</taxon>
        <taxon>Rosaceae</taxon>
        <taxon>Amygdaloideae</taxon>
        <taxon>Maleae</taxon>
        <taxon>Malus</taxon>
    </lineage>
</organism>
<accession>A0A498I529</accession>
<dbReference type="SUPFAM" id="SSF56112">
    <property type="entry name" value="Protein kinase-like (PK-like)"/>
    <property type="match status" value="1"/>
</dbReference>
<evidence type="ECO:0000313" key="7">
    <source>
        <dbReference type="Proteomes" id="UP000290289"/>
    </source>
</evidence>
<dbReference type="PANTHER" id="PTHR47973">
    <property type="entry name" value="CYSTEINE-RICH RECEPTOR-LIKE PROTEIN KINASE 3"/>
    <property type="match status" value="1"/>
</dbReference>
<evidence type="ECO:0000256" key="3">
    <source>
        <dbReference type="ARBA" id="ARBA00022777"/>
    </source>
</evidence>
<comment type="caution">
    <text evidence="6">The sequence shown here is derived from an EMBL/GenBank/DDBJ whole genome shotgun (WGS) entry which is preliminary data.</text>
</comment>
<keyword evidence="5" id="KW-0472">Membrane</keyword>
<dbReference type="InterPro" id="IPR049500">
    <property type="entry name" value="Peptidase_M50B-like"/>
</dbReference>
<keyword evidence="7" id="KW-1185">Reference proteome</keyword>
<evidence type="ECO:0000256" key="4">
    <source>
        <dbReference type="ARBA" id="ARBA00022840"/>
    </source>
</evidence>
<evidence type="ECO:0000256" key="1">
    <source>
        <dbReference type="ARBA" id="ARBA00022679"/>
    </source>
</evidence>
<name>A0A498I529_MALDO</name>
<dbReference type="Proteomes" id="UP000290289">
    <property type="component" value="Chromosome 14"/>
</dbReference>
<keyword evidence="4" id="KW-0067">ATP-binding</keyword>
<protein>
    <recommendedName>
        <fullName evidence="8">Serine-threonine/tyrosine-protein kinase catalytic domain-containing protein</fullName>
    </recommendedName>
</protein>
<feature type="transmembrane region" description="Helical" evidence="5">
    <location>
        <begin position="296"/>
        <end position="317"/>
    </location>
</feature>
<keyword evidence="5" id="KW-0812">Transmembrane</keyword>
<keyword evidence="2" id="KW-0547">Nucleotide-binding</keyword>